<keyword evidence="1" id="KW-0812">Transmembrane</keyword>
<gene>
    <name evidence="2" type="ORF">BCR33DRAFT_722825</name>
</gene>
<sequence>MNASIPSTIFQLARSISRLISSGFNSSRSLAFDAPCNYHSGIIYTSHVQFESVELLYFTAGSNTSNSTNSIPRSANEYYFLERGDSLLNVLFLNFFVDYDKVVTSVASFLLFGIFYCSLSRCKKGAQHLSDLKFEIHSFGFLAHERLQL</sequence>
<keyword evidence="1" id="KW-0472">Membrane</keyword>
<keyword evidence="1" id="KW-1133">Transmembrane helix</keyword>
<evidence type="ECO:0000313" key="2">
    <source>
        <dbReference type="EMBL" id="ORY34421.1"/>
    </source>
</evidence>
<feature type="transmembrane region" description="Helical" evidence="1">
    <location>
        <begin position="102"/>
        <end position="119"/>
    </location>
</feature>
<accession>A0A1Y2BI07</accession>
<keyword evidence="3" id="KW-1185">Reference proteome</keyword>
<evidence type="ECO:0000256" key="1">
    <source>
        <dbReference type="SAM" id="Phobius"/>
    </source>
</evidence>
<proteinExistence type="predicted"/>
<evidence type="ECO:0000313" key="3">
    <source>
        <dbReference type="Proteomes" id="UP000193642"/>
    </source>
</evidence>
<organism evidence="2 3">
    <name type="scientific">Rhizoclosmatium globosum</name>
    <dbReference type="NCBI Taxonomy" id="329046"/>
    <lineage>
        <taxon>Eukaryota</taxon>
        <taxon>Fungi</taxon>
        <taxon>Fungi incertae sedis</taxon>
        <taxon>Chytridiomycota</taxon>
        <taxon>Chytridiomycota incertae sedis</taxon>
        <taxon>Chytridiomycetes</taxon>
        <taxon>Chytridiales</taxon>
        <taxon>Chytriomycetaceae</taxon>
        <taxon>Rhizoclosmatium</taxon>
    </lineage>
</organism>
<dbReference type="Proteomes" id="UP000193642">
    <property type="component" value="Unassembled WGS sequence"/>
</dbReference>
<dbReference type="EMBL" id="MCGO01000063">
    <property type="protein sequence ID" value="ORY34421.1"/>
    <property type="molecule type" value="Genomic_DNA"/>
</dbReference>
<protein>
    <submittedName>
        <fullName evidence="2">Uncharacterized protein</fullName>
    </submittedName>
</protein>
<reference evidence="2 3" key="1">
    <citation type="submission" date="2016-07" db="EMBL/GenBank/DDBJ databases">
        <title>Pervasive Adenine N6-methylation of Active Genes in Fungi.</title>
        <authorList>
            <consortium name="DOE Joint Genome Institute"/>
            <person name="Mondo S.J."/>
            <person name="Dannebaum R.O."/>
            <person name="Kuo R.C."/>
            <person name="Labutti K."/>
            <person name="Haridas S."/>
            <person name="Kuo A."/>
            <person name="Salamov A."/>
            <person name="Ahrendt S.R."/>
            <person name="Lipzen A."/>
            <person name="Sullivan W."/>
            <person name="Andreopoulos W.B."/>
            <person name="Clum A."/>
            <person name="Lindquist E."/>
            <person name="Daum C."/>
            <person name="Ramamoorthy G.K."/>
            <person name="Gryganskyi A."/>
            <person name="Culley D."/>
            <person name="Magnuson J.K."/>
            <person name="James T.Y."/>
            <person name="O'Malley M.A."/>
            <person name="Stajich J.E."/>
            <person name="Spatafora J.W."/>
            <person name="Visel A."/>
            <person name="Grigoriev I.V."/>
        </authorList>
    </citation>
    <scope>NUCLEOTIDE SEQUENCE [LARGE SCALE GENOMIC DNA]</scope>
    <source>
        <strain evidence="2 3">JEL800</strain>
    </source>
</reference>
<name>A0A1Y2BI07_9FUNG</name>
<comment type="caution">
    <text evidence="2">The sequence shown here is derived from an EMBL/GenBank/DDBJ whole genome shotgun (WGS) entry which is preliminary data.</text>
</comment>
<dbReference type="AlphaFoldDB" id="A0A1Y2BI07"/>